<dbReference type="EMBL" id="JAWRVE010000001">
    <property type="protein sequence ID" value="KAL1883994.1"/>
    <property type="molecule type" value="Genomic_DNA"/>
</dbReference>
<evidence type="ECO:0000256" key="1">
    <source>
        <dbReference type="ARBA" id="ARBA00022729"/>
    </source>
</evidence>
<keyword evidence="6" id="KW-1185">Reference proteome</keyword>
<accession>A0ABR3Y7J6</accession>
<feature type="region of interest" description="Disordered" evidence="2">
    <location>
        <begin position="283"/>
        <end position="304"/>
    </location>
</feature>
<evidence type="ECO:0000256" key="2">
    <source>
        <dbReference type="SAM" id="MobiDB-lite"/>
    </source>
</evidence>
<dbReference type="Proteomes" id="UP001583177">
    <property type="component" value="Unassembled WGS sequence"/>
</dbReference>
<feature type="domain" description="CBM1" evidence="4">
    <location>
        <begin position="310"/>
        <end position="346"/>
    </location>
</feature>
<feature type="chain" id="PRO_5046820053" description="CBM1 domain-containing protein" evidence="3">
    <location>
        <begin position="19"/>
        <end position="346"/>
    </location>
</feature>
<evidence type="ECO:0000313" key="6">
    <source>
        <dbReference type="Proteomes" id="UP001583177"/>
    </source>
</evidence>
<protein>
    <recommendedName>
        <fullName evidence="4">CBM1 domain-containing protein</fullName>
    </recommendedName>
</protein>
<dbReference type="Pfam" id="PF18271">
    <property type="entry name" value="GH131_N"/>
    <property type="match status" value="1"/>
</dbReference>
<dbReference type="InterPro" id="IPR041524">
    <property type="entry name" value="GH131_N"/>
</dbReference>
<dbReference type="PROSITE" id="PS00562">
    <property type="entry name" value="CBM1_1"/>
    <property type="match status" value="1"/>
</dbReference>
<name>A0ABR3Y7J6_9PEZI</name>
<gene>
    <name evidence="5" type="ORF">Daus18300_000103</name>
</gene>
<dbReference type="Pfam" id="PF00734">
    <property type="entry name" value="CBM_1"/>
    <property type="match status" value="1"/>
</dbReference>
<dbReference type="SMART" id="SM00236">
    <property type="entry name" value="fCBD"/>
    <property type="match status" value="1"/>
</dbReference>
<dbReference type="PANTHER" id="PTHR34612">
    <property type="entry name" value="GH131_N DOMAIN-CONTAINING PROTEIN"/>
    <property type="match status" value="1"/>
</dbReference>
<comment type="caution">
    <text evidence="5">The sequence shown here is derived from an EMBL/GenBank/DDBJ whole genome shotgun (WGS) entry which is preliminary data.</text>
</comment>
<dbReference type="Gene3D" id="2.60.120.1160">
    <property type="match status" value="1"/>
</dbReference>
<evidence type="ECO:0000256" key="3">
    <source>
        <dbReference type="SAM" id="SignalP"/>
    </source>
</evidence>
<dbReference type="InterPro" id="IPR035971">
    <property type="entry name" value="CBD_sf"/>
</dbReference>
<sequence length="346" mass="36456">MRTFSLAAAAAFLATANAGTVIWDGRFNDLSTSADLATWSWSNQVGPYQYYIHGSGAVTEYVNLSPSYKNPADAASKQGAKISLTSTAYWNGQNMRRTELIPQTTAGINKGKVWYHFSMMSSGTNYPSIYREHQINFFESHFTEMKSGWISGEAATSNPNLQWMVGGVSKWSTNFTAGVWHNVAYEIDFTANTVGFWHSTGSDPLVLTVSPVSASTSSNGADWHLGALELPRSGYSDSNEDFYFSGVYVESGSLTTAIGSGGSSGGGSSSSVATSTATSTKTSTSAASTTSKAPTTTTTTSAAASPTSSCTAAKYAQCGGTSWTGCTVCSSGSTCTKSNEYYSQCL</sequence>
<dbReference type="PROSITE" id="PS51164">
    <property type="entry name" value="CBM1_2"/>
    <property type="match status" value="1"/>
</dbReference>
<dbReference type="PANTHER" id="PTHR34612:SF6">
    <property type="entry name" value="GLYCOSIDE HYDROLASE 131 CATALYTIC N-TERMINAL DOMAIN-CONTAINING PROTEIN"/>
    <property type="match status" value="1"/>
</dbReference>
<organism evidence="5 6">
    <name type="scientific">Diaporthe australafricana</name>
    <dbReference type="NCBI Taxonomy" id="127596"/>
    <lineage>
        <taxon>Eukaryota</taxon>
        <taxon>Fungi</taxon>
        <taxon>Dikarya</taxon>
        <taxon>Ascomycota</taxon>
        <taxon>Pezizomycotina</taxon>
        <taxon>Sordariomycetes</taxon>
        <taxon>Sordariomycetidae</taxon>
        <taxon>Diaporthales</taxon>
        <taxon>Diaporthaceae</taxon>
        <taxon>Diaporthe</taxon>
    </lineage>
</organism>
<keyword evidence="1 3" id="KW-0732">Signal</keyword>
<evidence type="ECO:0000313" key="5">
    <source>
        <dbReference type="EMBL" id="KAL1883994.1"/>
    </source>
</evidence>
<dbReference type="InterPro" id="IPR000254">
    <property type="entry name" value="CBD"/>
</dbReference>
<reference evidence="5 6" key="1">
    <citation type="journal article" date="2024" name="IMA Fungus">
        <title>IMA Genome - F19 : A genome assembly and annotation guide to empower mycologists, including annotated draft genome sequences of Ceratocystis pirilliformis, Diaporthe australafricana, Fusarium ophioides, Paecilomyces lecythidis, and Sporothrix stenoceras.</title>
        <authorList>
            <person name="Aylward J."/>
            <person name="Wilson A.M."/>
            <person name="Visagie C.M."/>
            <person name="Spraker J."/>
            <person name="Barnes I."/>
            <person name="Buitendag C."/>
            <person name="Ceriani C."/>
            <person name="Del Mar Angel L."/>
            <person name="du Plessis D."/>
            <person name="Fuchs T."/>
            <person name="Gasser K."/>
            <person name="Kramer D."/>
            <person name="Li W."/>
            <person name="Munsamy K."/>
            <person name="Piso A."/>
            <person name="Price J.L."/>
            <person name="Sonnekus B."/>
            <person name="Thomas C."/>
            <person name="van der Nest A."/>
            <person name="van Dijk A."/>
            <person name="van Heerden A."/>
            <person name="van Vuuren N."/>
            <person name="Yilmaz N."/>
            <person name="Duong T.A."/>
            <person name="van der Merwe N.A."/>
            <person name="Wingfield M.J."/>
            <person name="Wingfield B.D."/>
        </authorList>
    </citation>
    <scope>NUCLEOTIDE SEQUENCE [LARGE SCALE GENOMIC DNA]</scope>
    <source>
        <strain evidence="5 6">CMW 18300</strain>
    </source>
</reference>
<evidence type="ECO:0000259" key="4">
    <source>
        <dbReference type="PROSITE" id="PS51164"/>
    </source>
</evidence>
<dbReference type="SUPFAM" id="SSF57180">
    <property type="entry name" value="Cellulose-binding domain"/>
    <property type="match status" value="1"/>
</dbReference>
<proteinExistence type="predicted"/>
<feature type="signal peptide" evidence="3">
    <location>
        <begin position="1"/>
        <end position="18"/>
    </location>
</feature>